<dbReference type="EMBL" id="JAGFNK010000085">
    <property type="protein sequence ID" value="KAI9508621.1"/>
    <property type="molecule type" value="Genomic_DNA"/>
</dbReference>
<keyword evidence="2" id="KW-1185">Reference proteome</keyword>
<protein>
    <submittedName>
        <fullName evidence="1">Uncharacterized protein</fullName>
    </submittedName>
</protein>
<name>A0ACC0UBK4_9AGAM</name>
<accession>A0ACC0UBK4</accession>
<sequence length="73" mass="8017">MRKVASASSLVWVGRLILMCTSPCGARRTRLPVYRQVIRRGPKIGRAFLSGVACLEFADGDHACSQVHDQSVM</sequence>
<dbReference type="Proteomes" id="UP001207468">
    <property type="component" value="Unassembled WGS sequence"/>
</dbReference>
<proteinExistence type="predicted"/>
<reference evidence="1" key="1">
    <citation type="submission" date="2021-03" db="EMBL/GenBank/DDBJ databases">
        <title>Evolutionary priming and transition to the ectomycorrhizal habit in an iconic lineage of mushroom-forming fungi: is preadaptation a requirement?</title>
        <authorList>
            <consortium name="DOE Joint Genome Institute"/>
            <person name="Looney B.P."/>
            <person name="Miyauchi S."/>
            <person name="Morin E."/>
            <person name="Drula E."/>
            <person name="Courty P.E."/>
            <person name="Chicoki N."/>
            <person name="Fauchery L."/>
            <person name="Kohler A."/>
            <person name="Kuo A."/>
            <person name="LaButti K."/>
            <person name="Pangilinan J."/>
            <person name="Lipzen A."/>
            <person name="Riley R."/>
            <person name="Andreopoulos W."/>
            <person name="He G."/>
            <person name="Johnson J."/>
            <person name="Barry K.W."/>
            <person name="Grigoriev I.V."/>
            <person name="Nagy L."/>
            <person name="Hibbett D."/>
            <person name="Henrissat B."/>
            <person name="Matheny P.B."/>
            <person name="Labbe J."/>
            <person name="Martin A.F."/>
        </authorList>
    </citation>
    <scope>NUCLEOTIDE SEQUENCE</scope>
    <source>
        <strain evidence="1">BPL698</strain>
    </source>
</reference>
<gene>
    <name evidence="1" type="ORF">F5148DRAFT_1194818</name>
</gene>
<evidence type="ECO:0000313" key="2">
    <source>
        <dbReference type="Proteomes" id="UP001207468"/>
    </source>
</evidence>
<evidence type="ECO:0000313" key="1">
    <source>
        <dbReference type="EMBL" id="KAI9508621.1"/>
    </source>
</evidence>
<organism evidence="1 2">
    <name type="scientific">Russula earlei</name>
    <dbReference type="NCBI Taxonomy" id="71964"/>
    <lineage>
        <taxon>Eukaryota</taxon>
        <taxon>Fungi</taxon>
        <taxon>Dikarya</taxon>
        <taxon>Basidiomycota</taxon>
        <taxon>Agaricomycotina</taxon>
        <taxon>Agaricomycetes</taxon>
        <taxon>Russulales</taxon>
        <taxon>Russulaceae</taxon>
        <taxon>Russula</taxon>
    </lineage>
</organism>
<comment type="caution">
    <text evidence="1">The sequence shown here is derived from an EMBL/GenBank/DDBJ whole genome shotgun (WGS) entry which is preliminary data.</text>
</comment>